<dbReference type="Gene3D" id="3.90.550.10">
    <property type="entry name" value="Spore Coat Polysaccharide Biosynthesis Protein SpsA, Chain A"/>
    <property type="match status" value="1"/>
</dbReference>
<dbReference type="Pfam" id="PF02348">
    <property type="entry name" value="CTP_transf_3"/>
    <property type="match status" value="1"/>
</dbReference>
<evidence type="ECO:0008006" key="3">
    <source>
        <dbReference type="Google" id="ProtNLM"/>
    </source>
</evidence>
<dbReference type="RefSeq" id="WP_036678613.1">
    <property type="nucleotide sequence ID" value="NZ_JNVM01000006.1"/>
</dbReference>
<name>A0A081P6H7_9BACL</name>
<protein>
    <recommendedName>
        <fullName evidence="3">3-deoxy-manno-octulosonate cytidylyltransferase</fullName>
    </recommendedName>
</protein>
<dbReference type="SUPFAM" id="SSF53448">
    <property type="entry name" value="Nucleotide-diphospho-sugar transferases"/>
    <property type="match status" value="1"/>
</dbReference>
<dbReference type="OrthoDB" id="9815559at2"/>
<sequence length="270" mass="30811">MKIGMLITARNKSTRLPLKLLYEIGGKRVIDRVIERCKAVSFVDQVILCTSPHPQDALLAETAFKHGIYYFTGDPEDVLRRLYDAATFFSLDYVLSITADDPFFSVEYANRLANQAKLTTPDYMAVEGLPIGAGLYGIRYEALKTVIGFKHRTDTEIWGYWLNRPDLFDVHLFQAEAGEVRDIRLTLDTADDLAFLRSLAEHLSPHGGMSYRSLLSAADRMPAELFVNRHVQQLKPPDAVIEDINEHYAKNRELFVAIKEGNYIKQRRNR</sequence>
<comment type="caution">
    <text evidence="1">The sequence shown here is derived from an EMBL/GenBank/DDBJ whole genome shotgun (WGS) entry which is preliminary data.</text>
</comment>
<evidence type="ECO:0000313" key="1">
    <source>
        <dbReference type="EMBL" id="KEQ26300.1"/>
    </source>
</evidence>
<keyword evidence="2" id="KW-1185">Reference proteome</keyword>
<dbReference type="PANTHER" id="PTHR42866:SF1">
    <property type="entry name" value="SPORE COAT POLYSACCHARIDE BIOSYNTHESIS PROTEIN SPSF"/>
    <property type="match status" value="1"/>
</dbReference>
<reference evidence="1 2" key="1">
    <citation type="submission" date="2014-06" db="EMBL/GenBank/DDBJ databases">
        <title>Draft genome sequence of Paenibacillus sp. MSt1.</title>
        <authorList>
            <person name="Aw Y.K."/>
            <person name="Ong K.S."/>
            <person name="Gan H.M."/>
            <person name="Lee S.M."/>
        </authorList>
    </citation>
    <scope>NUCLEOTIDE SEQUENCE [LARGE SCALE GENOMIC DNA]</scope>
    <source>
        <strain evidence="1 2">MSt1</strain>
    </source>
</reference>
<dbReference type="InterPro" id="IPR003329">
    <property type="entry name" value="Cytidylyl_trans"/>
</dbReference>
<gene>
    <name evidence="1" type="ORF">ET33_30980</name>
</gene>
<accession>A0A081P6H7</accession>
<proteinExistence type="predicted"/>
<dbReference type="GO" id="GO:0005829">
    <property type="term" value="C:cytosol"/>
    <property type="evidence" value="ECO:0007669"/>
    <property type="project" value="TreeGrafter"/>
</dbReference>
<dbReference type="PANTHER" id="PTHR42866">
    <property type="entry name" value="3-DEOXY-MANNO-OCTULOSONATE CYTIDYLYLTRANSFERASE"/>
    <property type="match status" value="1"/>
</dbReference>
<evidence type="ECO:0000313" key="2">
    <source>
        <dbReference type="Proteomes" id="UP000028123"/>
    </source>
</evidence>
<dbReference type="InterPro" id="IPR029044">
    <property type="entry name" value="Nucleotide-diphossugar_trans"/>
</dbReference>
<dbReference type="eggNOG" id="COG1861">
    <property type="taxonomic scope" value="Bacteria"/>
</dbReference>
<dbReference type="Proteomes" id="UP000028123">
    <property type="component" value="Unassembled WGS sequence"/>
</dbReference>
<organism evidence="1 2">
    <name type="scientific">Paenibacillus tyrfis</name>
    <dbReference type="NCBI Taxonomy" id="1501230"/>
    <lineage>
        <taxon>Bacteria</taxon>
        <taxon>Bacillati</taxon>
        <taxon>Bacillota</taxon>
        <taxon>Bacilli</taxon>
        <taxon>Bacillales</taxon>
        <taxon>Paenibacillaceae</taxon>
        <taxon>Paenibacillus</taxon>
    </lineage>
</organism>
<dbReference type="EMBL" id="JNVM01000006">
    <property type="protein sequence ID" value="KEQ26300.1"/>
    <property type="molecule type" value="Genomic_DNA"/>
</dbReference>
<dbReference type="AlphaFoldDB" id="A0A081P6H7"/>